<organism evidence="1 2">
    <name type="scientific">Obba rivulosa</name>
    <dbReference type="NCBI Taxonomy" id="1052685"/>
    <lineage>
        <taxon>Eukaryota</taxon>
        <taxon>Fungi</taxon>
        <taxon>Dikarya</taxon>
        <taxon>Basidiomycota</taxon>
        <taxon>Agaricomycotina</taxon>
        <taxon>Agaricomycetes</taxon>
        <taxon>Polyporales</taxon>
        <taxon>Gelatoporiaceae</taxon>
        <taxon>Obba</taxon>
    </lineage>
</organism>
<reference evidence="1 2" key="1">
    <citation type="submission" date="2016-07" db="EMBL/GenBank/DDBJ databases">
        <title>Draft genome of the white-rot fungus Obba rivulosa 3A-2.</title>
        <authorList>
            <consortium name="DOE Joint Genome Institute"/>
            <person name="Miettinen O."/>
            <person name="Riley R."/>
            <person name="Acob R."/>
            <person name="Barry K."/>
            <person name="Cullen D."/>
            <person name="De Vries R."/>
            <person name="Hainaut M."/>
            <person name="Hatakka A."/>
            <person name="Henrissat B."/>
            <person name="Hilden K."/>
            <person name="Kuo R."/>
            <person name="Labutti K."/>
            <person name="Lipzen A."/>
            <person name="Makela M.R."/>
            <person name="Sandor L."/>
            <person name="Spatafora J.W."/>
            <person name="Grigoriev I.V."/>
            <person name="Hibbett D.S."/>
        </authorList>
    </citation>
    <scope>NUCLEOTIDE SEQUENCE [LARGE SCALE GENOMIC DNA]</scope>
    <source>
        <strain evidence="1 2">3A-2</strain>
    </source>
</reference>
<name>A0A8E2AR67_9APHY</name>
<keyword evidence="2" id="KW-1185">Reference proteome</keyword>
<proteinExistence type="predicted"/>
<dbReference type="Proteomes" id="UP000250043">
    <property type="component" value="Unassembled WGS sequence"/>
</dbReference>
<protein>
    <submittedName>
        <fullName evidence="1">Uncharacterized protein</fullName>
    </submittedName>
</protein>
<dbReference type="AlphaFoldDB" id="A0A8E2AR67"/>
<dbReference type="EMBL" id="KV722847">
    <property type="protein sequence ID" value="OCH83715.1"/>
    <property type="molecule type" value="Genomic_DNA"/>
</dbReference>
<evidence type="ECO:0000313" key="2">
    <source>
        <dbReference type="Proteomes" id="UP000250043"/>
    </source>
</evidence>
<accession>A0A8E2AR67</accession>
<gene>
    <name evidence="1" type="ORF">OBBRIDRAFT_808801</name>
</gene>
<evidence type="ECO:0000313" key="1">
    <source>
        <dbReference type="EMBL" id="OCH83715.1"/>
    </source>
</evidence>
<sequence>LNTVAGVLRRSLAKVFRRKPGARDTLGETQRPSDDLFHLATQAQEATKRILEADQEETFLDEQTRETYDHLELGLITVRNNLLALAAQDDPSLAVQETETFILATKAKYIEQLNNIRDLETLFKGELPDLREIRRLRVILDAYQLYLLENP</sequence>
<feature type="non-terminal residue" evidence="1">
    <location>
        <position position="1"/>
    </location>
</feature>